<dbReference type="PANTHER" id="PTHR47990">
    <property type="entry name" value="2-OXOGLUTARATE (2OG) AND FE(II)-DEPENDENT OXYGENASE SUPERFAMILY PROTEIN-RELATED"/>
    <property type="match status" value="1"/>
</dbReference>
<evidence type="ECO:0000259" key="2">
    <source>
        <dbReference type="Pfam" id="PF03171"/>
    </source>
</evidence>
<dbReference type="Pfam" id="PF03171">
    <property type="entry name" value="2OG-FeII_Oxy"/>
    <property type="match status" value="1"/>
</dbReference>
<dbReference type="RefSeq" id="XP_064653391.1">
    <property type="nucleotide sequence ID" value="XM_064808435.1"/>
</dbReference>
<dbReference type="Gene3D" id="2.60.120.330">
    <property type="entry name" value="B-lactam Antibiotic, Isopenicillin N Synthase, Chain"/>
    <property type="match status" value="1"/>
</dbReference>
<name>A0AAV9NX49_9PEZI</name>
<reference evidence="4 5" key="1">
    <citation type="submission" date="2023-08" db="EMBL/GenBank/DDBJ databases">
        <title>Black Yeasts Isolated from many extreme environments.</title>
        <authorList>
            <person name="Coleine C."/>
            <person name="Stajich J.E."/>
            <person name="Selbmann L."/>
        </authorList>
    </citation>
    <scope>NUCLEOTIDE SEQUENCE [LARGE SCALE GENOMIC DNA]</scope>
    <source>
        <strain evidence="4 5">CCFEE 5935</strain>
    </source>
</reference>
<gene>
    <name evidence="4" type="ORF">LTR77_011224</name>
</gene>
<comment type="similarity">
    <text evidence="1">Belongs to the iron/ascorbate-dependent oxidoreductase family.</text>
</comment>
<dbReference type="AlphaFoldDB" id="A0AAV9NX49"/>
<dbReference type="EMBL" id="JAVRRT010000036">
    <property type="protein sequence ID" value="KAK5162741.1"/>
    <property type="molecule type" value="Genomic_DNA"/>
</dbReference>
<feature type="domain" description="Non-haem dioxygenase N-terminal" evidence="3">
    <location>
        <begin position="25"/>
        <end position="119"/>
    </location>
</feature>
<evidence type="ECO:0000256" key="1">
    <source>
        <dbReference type="ARBA" id="ARBA00008056"/>
    </source>
</evidence>
<organism evidence="4 5">
    <name type="scientific">Saxophila tyrrhenica</name>
    <dbReference type="NCBI Taxonomy" id="1690608"/>
    <lineage>
        <taxon>Eukaryota</taxon>
        <taxon>Fungi</taxon>
        <taxon>Dikarya</taxon>
        <taxon>Ascomycota</taxon>
        <taxon>Pezizomycotina</taxon>
        <taxon>Dothideomycetes</taxon>
        <taxon>Dothideomycetidae</taxon>
        <taxon>Mycosphaerellales</taxon>
        <taxon>Extremaceae</taxon>
        <taxon>Saxophila</taxon>
    </lineage>
</organism>
<dbReference type="Proteomes" id="UP001337655">
    <property type="component" value="Unassembled WGS sequence"/>
</dbReference>
<dbReference type="SUPFAM" id="SSF51197">
    <property type="entry name" value="Clavaminate synthase-like"/>
    <property type="match status" value="1"/>
</dbReference>
<dbReference type="InterPro" id="IPR026992">
    <property type="entry name" value="DIOX_N"/>
</dbReference>
<evidence type="ECO:0000313" key="4">
    <source>
        <dbReference type="EMBL" id="KAK5162741.1"/>
    </source>
</evidence>
<dbReference type="GeneID" id="89932543"/>
<evidence type="ECO:0000313" key="5">
    <source>
        <dbReference type="Proteomes" id="UP001337655"/>
    </source>
</evidence>
<dbReference type="InterPro" id="IPR050231">
    <property type="entry name" value="Iron_ascorbate_oxido_reductase"/>
</dbReference>
<feature type="domain" description="Isopenicillin N synthase-like Fe(2+) 2OG dioxygenase" evidence="2">
    <location>
        <begin position="188"/>
        <end position="296"/>
    </location>
</feature>
<dbReference type="InterPro" id="IPR027443">
    <property type="entry name" value="IPNS-like_sf"/>
</dbReference>
<evidence type="ECO:0000259" key="3">
    <source>
        <dbReference type="Pfam" id="PF14226"/>
    </source>
</evidence>
<keyword evidence="5" id="KW-1185">Reference proteome</keyword>
<proteinExistence type="inferred from homology"/>
<dbReference type="InterPro" id="IPR044861">
    <property type="entry name" value="IPNS-like_FE2OG_OXY"/>
</dbReference>
<accession>A0AAV9NX49</accession>
<dbReference type="Pfam" id="PF14226">
    <property type="entry name" value="DIOX_N"/>
    <property type="match status" value="1"/>
</dbReference>
<sequence length="401" mass="45943">MADFTRYQDISETTADLDWADLVAIDLSLFDQPRGKQRLVAKLKEAISTVGFFYVTNFGLSEAEVDEQFSLAEQVFSLPEGEKQLYRVDPSKQGFFGWKPRGSRKQQHGLVDSLELYDDPKWNCTFKQEYSRPSPLAAAAEKAEKFQRHLHNHVLKRLLILSAIIMELPDEEALWQLHDYESRSQCHLRYMLYHPRTEAELATMRKHSIEHNVYGHTDFGTFTLLMRQPVAALQVRPYGQEKWKWVKPLKHSITVNVADTLSFLTGGYLESSIHRVVLPPEDQRHLPRYGVIYFSGPDDSTLLKPVDSPLLQREKVEGNRNRSLPPAGVTAGEWVDVRFRSIDKNYANNKDNEVTVKSVEVASYARAQMLKIRYDLTAAHAVESDFRALIIPSYTTALIAT</sequence>
<comment type="caution">
    <text evidence="4">The sequence shown here is derived from an EMBL/GenBank/DDBJ whole genome shotgun (WGS) entry which is preliminary data.</text>
</comment>
<protein>
    <submittedName>
        <fullName evidence="4">Uncharacterized protein</fullName>
    </submittedName>
</protein>